<evidence type="ECO:0000256" key="1">
    <source>
        <dbReference type="SAM" id="MobiDB-lite"/>
    </source>
</evidence>
<feature type="compositionally biased region" description="Basic and acidic residues" evidence="1">
    <location>
        <begin position="10"/>
        <end position="20"/>
    </location>
</feature>
<keyword evidence="2" id="KW-0812">Transmembrane</keyword>
<evidence type="ECO:0000313" key="3">
    <source>
        <dbReference type="EMBL" id="SIR99742.1"/>
    </source>
</evidence>
<accession>A0A1N7FHB5</accession>
<feature type="region of interest" description="Disordered" evidence="1">
    <location>
        <begin position="1"/>
        <end position="36"/>
    </location>
</feature>
<sequence length="102" mass="11424">MSETTYWADSTERNEQNERNEDNEEPMSDKSEQEVKVKRDDYDEIEKLGTKFLFVILGVALLGVWSFEYQSLAGMPQTVLPAVALALLAAGGVDVALGRLRK</sequence>
<feature type="compositionally biased region" description="Basic and acidic residues" evidence="1">
    <location>
        <begin position="27"/>
        <end position="36"/>
    </location>
</feature>
<keyword evidence="2" id="KW-0472">Membrane</keyword>
<reference evidence="4" key="1">
    <citation type="submission" date="2017-01" db="EMBL/GenBank/DDBJ databases">
        <authorList>
            <person name="Varghese N."/>
            <person name="Submissions S."/>
        </authorList>
    </citation>
    <scope>NUCLEOTIDE SEQUENCE [LARGE SCALE GENOMIC DNA]</scope>
    <source>
        <strain evidence="4">CGMCC 1.7737</strain>
    </source>
</reference>
<evidence type="ECO:0000256" key="2">
    <source>
        <dbReference type="SAM" id="Phobius"/>
    </source>
</evidence>
<proteinExistence type="predicted"/>
<gene>
    <name evidence="3" type="ORF">SAMN05421858_5058</name>
</gene>
<feature type="transmembrane region" description="Helical" evidence="2">
    <location>
        <begin position="48"/>
        <end position="67"/>
    </location>
</feature>
<dbReference type="AlphaFoldDB" id="A0A1N7FHB5"/>
<keyword evidence="2" id="KW-1133">Transmembrane helix</keyword>
<name>A0A1N7FHB5_9EURY</name>
<organism evidence="3 4">
    <name type="scientific">Haladaptatus litoreus</name>
    <dbReference type="NCBI Taxonomy" id="553468"/>
    <lineage>
        <taxon>Archaea</taxon>
        <taxon>Methanobacteriati</taxon>
        <taxon>Methanobacteriota</taxon>
        <taxon>Stenosarchaea group</taxon>
        <taxon>Halobacteria</taxon>
        <taxon>Halobacteriales</taxon>
        <taxon>Haladaptataceae</taxon>
        <taxon>Haladaptatus</taxon>
    </lineage>
</organism>
<protein>
    <submittedName>
        <fullName evidence="3">Uncharacterized protein</fullName>
    </submittedName>
</protein>
<dbReference type="Proteomes" id="UP000186914">
    <property type="component" value="Unassembled WGS sequence"/>
</dbReference>
<keyword evidence="4" id="KW-1185">Reference proteome</keyword>
<feature type="transmembrane region" description="Helical" evidence="2">
    <location>
        <begin position="79"/>
        <end position="97"/>
    </location>
</feature>
<evidence type="ECO:0000313" key="4">
    <source>
        <dbReference type="Proteomes" id="UP000186914"/>
    </source>
</evidence>
<dbReference type="EMBL" id="FTNO01000009">
    <property type="protein sequence ID" value="SIR99742.1"/>
    <property type="molecule type" value="Genomic_DNA"/>
</dbReference>